<sequence>MKLREEEISILKDIFTTIDTDYMIKISSSFSSLESMIEYLSNNKCDRKSDEEIVLNLSEVILNIKERKKTKNVFNDSADNGKVIWSKVCNNIGSKCDFLKTQGEDFEDLKQTLNYPELFLNIEFDKEENPNILREKAQYYYREYLKNKKLEDKCSEMLSKTKTGRNTTIYSKYEMATKVEKIDKSSNLNRILKKNGEKGTFCEKAFFIKPFRDQKTENERKNNESMHNLSKSFENLNFTDLKKKTNNFKFVEFSLESGCNSKSSNSHNDHSEKYLNDKFDSKRSIKKKVDLIESKKSQNYNFEAKDNCRILNDYANYTEISNDENLNIQCKPNIPKKRISNKPSRLKDHETPFQTKINNIQNEIRDQKLSNYVKKTPTIFLKTDLLSFESYQKFIQYNYKAAIIILSNAMANRWFKNNIPVIDLHYLYVKECLNFLSDYLKFNNKVYVITGKSYNIKPGLKDFCKKINVCLEDQDTILFIYKKEI</sequence>
<dbReference type="EMBL" id="AFBI03000022">
    <property type="protein sequence ID" value="EJW04169.1"/>
    <property type="molecule type" value="Genomic_DNA"/>
</dbReference>
<reference evidence="2" key="2">
    <citation type="submission" date="2015-07" db="EMBL/GenBank/DDBJ databases">
        <title>Contrasting host-pathogen interactions and genome evolution in two generalist and specialist microsporidian pathogens of mosquitoes.</title>
        <authorList>
            <consortium name="The Broad Institute Genomics Platform"/>
            <consortium name="The Broad Institute Genome Sequencing Center for Infectious Disease"/>
            <person name="Cuomo C.A."/>
            <person name="Sanscrainte N.D."/>
            <person name="Goldberg J.M."/>
            <person name="Heiman D."/>
            <person name="Young S."/>
            <person name="Zeng Q."/>
            <person name="Becnel J.J."/>
            <person name="Birren B.W."/>
        </authorList>
    </citation>
    <scope>NUCLEOTIDE SEQUENCE [LARGE SCALE GENOMIC DNA]</scope>
    <source>
        <strain evidence="2">USNM 41457</strain>
    </source>
</reference>
<organism evidence="1 2">
    <name type="scientific">Edhazardia aedis (strain USNM 41457)</name>
    <name type="common">Microsporidian parasite</name>
    <dbReference type="NCBI Taxonomy" id="1003232"/>
    <lineage>
        <taxon>Eukaryota</taxon>
        <taxon>Fungi</taxon>
        <taxon>Fungi incertae sedis</taxon>
        <taxon>Microsporidia</taxon>
        <taxon>Edhazardia</taxon>
    </lineage>
</organism>
<keyword evidence="2" id="KW-1185">Reference proteome</keyword>
<dbReference type="OrthoDB" id="3231855at2759"/>
<dbReference type="Proteomes" id="UP000003163">
    <property type="component" value="Unassembled WGS sequence"/>
</dbReference>
<dbReference type="VEuPathDB" id="MicrosporidiaDB:EDEG_01544"/>
<dbReference type="InParanoid" id="J9D9J7"/>
<name>J9D9J7_EDHAE</name>
<dbReference type="AlphaFoldDB" id="J9D9J7"/>
<evidence type="ECO:0000313" key="1">
    <source>
        <dbReference type="EMBL" id="EJW04169.1"/>
    </source>
</evidence>
<comment type="caution">
    <text evidence="1">The sequence shown here is derived from an EMBL/GenBank/DDBJ whole genome shotgun (WGS) entry which is preliminary data.</text>
</comment>
<protein>
    <recommendedName>
        <fullName evidence="3">Smr domain-containing protein</fullName>
    </recommendedName>
</protein>
<evidence type="ECO:0000313" key="2">
    <source>
        <dbReference type="Proteomes" id="UP000003163"/>
    </source>
</evidence>
<dbReference type="HOGENOM" id="CLU_562608_0_0_1"/>
<reference evidence="1 2" key="1">
    <citation type="submission" date="2011-08" db="EMBL/GenBank/DDBJ databases">
        <authorList>
            <person name="Liu Z.J."/>
            <person name="Shi F.L."/>
            <person name="Lu J.Q."/>
            <person name="Li M."/>
            <person name="Wang Z.L."/>
        </authorList>
    </citation>
    <scope>NUCLEOTIDE SEQUENCE [LARGE SCALE GENOMIC DNA]</scope>
    <source>
        <strain evidence="1 2">USNM 41457</strain>
    </source>
</reference>
<proteinExistence type="predicted"/>
<evidence type="ECO:0008006" key="3">
    <source>
        <dbReference type="Google" id="ProtNLM"/>
    </source>
</evidence>
<accession>J9D9J7</accession>
<gene>
    <name evidence="1" type="ORF">EDEG_01544</name>
</gene>